<sequence length="125" mass="13759">MISGVALVTTRSAAFTDSSVGFITVTWGKATDGHRLLGIEKDIGKAKEGIGSKRITRGSQKVRNRAPCGRTISSCDLTCPWERFGMHSANTWATAQVKTQGYIFVDCATAWYRLTESKLRPKLEF</sequence>
<gene>
    <name evidence="1" type="ORF">PIB30_094193</name>
</gene>
<dbReference type="EMBL" id="JASCZI010243718">
    <property type="protein sequence ID" value="MED6213522.1"/>
    <property type="molecule type" value="Genomic_DNA"/>
</dbReference>
<protein>
    <submittedName>
        <fullName evidence="1">Uncharacterized protein</fullName>
    </submittedName>
</protein>
<proteinExistence type="predicted"/>
<dbReference type="Proteomes" id="UP001341840">
    <property type="component" value="Unassembled WGS sequence"/>
</dbReference>
<keyword evidence="2" id="KW-1185">Reference proteome</keyword>
<comment type="caution">
    <text evidence="1">The sequence shown here is derived from an EMBL/GenBank/DDBJ whole genome shotgun (WGS) entry which is preliminary data.</text>
</comment>
<name>A0ABU6YSZ3_9FABA</name>
<reference evidence="1 2" key="1">
    <citation type="journal article" date="2023" name="Plants (Basel)">
        <title>Bridging the Gap: Combining Genomics and Transcriptomics Approaches to Understand Stylosanthes scabra, an Orphan Legume from the Brazilian Caatinga.</title>
        <authorList>
            <person name="Ferreira-Neto J.R.C."/>
            <person name="da Silva M.D."/>
            <person name="Binneck E."/>
            <person name="de Melo N.F."/>
            <person name="da Silva R.H."/>
            <person name="de Melo A.L.T.M."/>
            <person name="Pandolfi V."/>
            <person name="Bustamante F.O."/>
            <person name="Brasileiro-Vidal A.C."/>
            <person name="Benko-Iseppon A.M."/>
        </authorList>
    </citation>
    <scope>NUCLEOTIDE SEQUENCE [LARGE SCALE GENOMIC DNA]</scope>
    <source>
        <tissue evidence="1">Leaves</tissue>
    </source>
</reference>
<evidence type="ECO:0000313" key="2">
    <source>
        <dbReference type="Proteomes" id="UP001341840"/>
    </source>
</evidence>
<organism evidence="1 2">
    <name type="scientific">Stylosanthes scabra</name>
    <dbReference type="NCBI Taxonomy" id="79078"/>
    <lineage>
        <taxon>Eukaryota</taxon>
        <taxon>Viridiplantae</taxon>
        <taxon>Streptophyta</taxon>
        <taxon>Embryophyta</taxon>
        <taxon>Tracheophyta</taxon>
        <taxon>Spermatophyta</taxon>
        <taxon>Magnoliopsida</taxon>
        <taxon>eudicotyledons</taxon>
        <taxon>Gunneridae</taxon>
        <taxon>Pentapetalae</taxon>
        <taxon>rosids</taxon>
        <taxon>fabids</taxon>
        <taxon>Fabales</taxon>
        <taxon>Fabaceae</taxon>
        <taxon>Papilionoideae</taxon>
        <taxon>50 kb inversion clade</taxon>
        <taxon>dalbergioids sensu lato</taxon>
        <taxon>Dalbergieae</taxon>
        <taxon>Pterocarpus clade</taxon>
        <taxon>Stylosanthes</taxon>
    </lineage>
</organism>
<evidence type="ECO:0000313" key="1">
    <source>
        <dbReference type="EMBL" id="MED6213522.1"/>
    </source>
</evidence>
<accession>A0ABU6YSZ3</accession>